<feature type="compositionally biased region" description="Polar residues" evidence="2">
    <location>
        <begin position="1158"/>
        <end position="1167"/>
    </location>
</feature>
<comment type="caution">
    <text evidence="5">The sequence shown here is derived from an EMBL/GenBank/DDBJ whole genome shotgun (WGS) entry which is preliminary data.</text>
</comment>
<dbReference type="SUPFAM" id="SSF48371">
    <property type="entry name" value="ARM repeat"/>
    <property type="match status" value="1"/>
</dbReference>
<dbReference type="Gene3D" id="1.25.10.10">
    <property type="entry name" value="Leucine-rich Repeat Variant"/>
    <property type="match status" value="2"/>
</dbReference>
<evidence type="ECO:0008006" key="7">
    <source>
        <dbReference type="Google" id="ProtNLM"/>
    </source>
</evidence>
<dbReference type="Proteomes" id="UP001457282">
    <property type="component" value="Unassembled WGS sequence"/>
</dbReference>
<evidence type="ECO:0000256" key="1">
    <source>
        <dbReference type="ARBA" id="ARBA00007690"/>
    </source>
</evidence>
<gene>
    <name evidence="5" type="ORF">M0R45_003728</name>
</gene>
<proteinExistence type="inferred from homology"/>
<dbReference type="InterPro" id="IPR016024">
    <property type="entry name" value="ARM-type_fold"/>
</dbReference>
<feature type="compositionally biased region" description="Basic and acidic residues" evidence="2">
    <location>
        <begin position="984"/>
        <end position="1000"/>
    </location>
</feature>
<evidence type="ECO:0000259" key="4">
    <source>
        <dbReference type="Pfam" id="PF25772"/>
    </source>
</evidence>
<feature type="domain" description="RRP12 HEAT" evidence="3">
    <location>
        <begin position="349"/>
        <end position="657"/>
    </location>
</feature>
<evidence type="ECO:0000256" key="2">
    <source>
        <dbReference type="SAM" id="MobiDB-lite"/>
    </source>
</evidence>
<comment type="similarity">
    <text evidence="1">Belongs to the RRP12 family.</text>
</comment>
<name>A0AAW1YFW4_RUBAR</name>
<keyword evidence="6" id="KW-1185">Reference proteome</keyword>
<organism evidence="5 6">
    <name type="scientific">Rubus argutus</name>
    <name type="common">Southern blackberry</name>
    <dbReference type="NCBI Taxonomy" id="59490"/>
    <lineage>
        <taxon>Eukaryota</taxon>
        <taxon>Viridiplantae</taxon>
        <taxon>Streptophyta</taxon>
        <taxon>Embryophyta</taxon>
        <taxon>Tracheophyta</taxon>
        <taxon>Spermatophyta</taxon>
        <taxon>Magnoliopsida</taxon>
        <taxon>eudicotyledons</taxon>
        <taxon>Gunneridae</taxon>
        <taxon>Pentapetalae</taxon>
        <taxon>rosids</taxon>
        <taxon>fabids</taxon>
        <taxon>Rosales</taxon>
        <taxon>Rosaceae</taxon>
        <taxon>Rosoideae</taxon>
        <taxon>Rosoideae incertae sedis</taxon>
        <taxon>Rubus</taxon>
    </lineage>
</organism>
<feature type="domain" description="RRP12 N-terminal HEAT" evidence="4">
    <location>
        <begin position="14"/>
        <end position="283"/>
    </location>
</feature>
<dbReference type="InterPro" id="IPR012978">
    <property type="entry name" value="HEAT_RRP12"/>
</dbReference>
<dbReference type="InterPro" id="IPR011989">
    <property type="entry name" value="ARM-like"/>
</dbReference>
<sequence length="1249" mass="138872">MEGIEMEQPPLTPTSTTVEEDADICTSILTRFGNSTLEDHQHLCAVIGSMAQGFKDQNIPSSPVAYFGAACSSLGRLLSEPEPSGHTIDALLTILSLAMRKVSPAILIKKNDILTGVLVRALLSNSLTVTGAVSGLKCISTLLIVSNRVNNNNWSDASQLYGFLLSFAADSRPKVRRQSHLRLRDVLQSFQGTSQLTPASAGIADLFKRFLLLASGKNTEGPKGAMEILFVLDSFKECIPLISTNCKNDVLHHFKSLLALNQPIVTRRITDILYRLCLNPCPDVSPQILLDLLSSLSLSVSNNETSVDDMTFTARLLDIGMEKVYSLNRQMCVIKLPTVFNALRDVLGSEHEEAIHAAVNTFKSLIHACLDESLIKQGVDQIVMNGNMNERRSGPTIIEKVCATIESLVGYHYTPVLDLAFQVVSAMFDKLGVYSSYFMRGTLKSLADMEKLPDEDFPFRKQLHECLGMALVAMGPETFLGFLPLNLEAEDLSEVNVWLFPILKQYTIGARLSFFSESILGMIEVIRKKSQQLESQGRIFSSRSTDALIYSLWSLLPSFCNYPSDTAESFNDLKQDLCSALRDKPEIRGLICLSLQILVQQNKKIAEQVNDLSDSEAGSAKQRAMANYTSQVTADNLSVLKSSAHEILTVLSGVFLNTTKDDGGCLQSTIGEFASISDKAVVSSSNDSNSMERAQLFDLAVSFLPGLDANEVDVLYTAIKPALQDDEGLIQKKAYKVLSIILGDFHGFISSKLEELLRLMVELLPSCHFSARRHRLDCLYLLIVHVSKSGTEQRWHDIISSFLTEIILGLKEANKKTRNKAYDILVQIGHACGDEEKGGKKENLHQFFNMVAGGLAGETPVIISAAMRGLARLAYEFSDLVSTASNLLPSTFLLLQRKNREIIKANLGLLKVLVAKSQAEGLQLHLKSMVEALLKWQDDTKTHFKAKVKLLLEMLVKKCGLDAVKAVMPQEHMKLLTNIRKIKERKERKQQPSKSEEAKSHASKATTQLSRWNHSKVFSDFDDEETDDSNTDYMDSQTVTGRHGKDSRLKSKASSLRSKSRTNKNLPDHLFDQLEDEPLDLLDRRRTRSALRSSENLKRKMESDEGLEIDPDGRLIIREEANSYNEKPSHPNSDARSEAGSHVSMKTKILQKRRKTSESGWASTGNEYASKKAGGDLKKKDKLEPYAYWPLDRKMMSRRPEHRAAARKGISSVVRMTKKLEGKSASSILSSKGFKFKRVQKKGSKRKSK</sequence>
<evidence type="ECO:0000313" key="6">
    <source>
        <dbReference type="Proteomes" id="UP001457282"/>
    </source>
</evidence>
<dbReference type="InterPro" id="IPR057860">
    <property type="entry name" value="HEAT_RRP12_N"/>
</dbReference>
<feature type="compositionally biased region" description="Acidic residues" evidence="2">
    <location>
        <begin position="1020"/>
        <end position="1030"/>
    </location>
</feature>
<dbReference type="EMBL" id="JBEDUW010000001">
    <property type="protein sequence ID" value="KAK9948140.1"/>
    <property type="molecule type" value="Genomic_DNA"/>
</dbReference>
<dbReference type="PANTHER" id="PTHR48445:SF1">
    <property type="entry name" value="OS02G0782100 PROTEIN"/>
    <property type="match status" value="1"/>
</dbReference>
<feature type="region of interest" description="Disordered" evidence="2">
    <location>
        <begin position="979"/>
        <end position="1071"/>
    </location>
</feature>
<feature type="compositionally biased region" description="Basic residues" evidence="2">
    <location>
        <begin position="1234"/>
        <end position="1249"/>
    </location>
</feature>
<dbReference type="Pfam" id="PF08161">
    <property type="entry name" value="RRP12_HEAT"/>
    <property type="match status" value="1"/>
</dbReference>
<dbReference type="Pfam" id="PF25772">
    <property type="entry name" value="HEAT_RRP12_N"/>
    <property type="match status" value="1"/>
</dbReference>
<protein>
    <recommendedName>
        <fullName evidence="7">RRP12-like protein</fullName>
    </recommendedName>
</protein>
<feature type="region of interest" description="Disordered" evidence="2">
    <location>
        <begin position="1222"/>
        <end position="1249"/>
    </location>
</feature>
<accession>A0AAW1YFW4</accession>
<reference evidence="5 6" key="1">
    <citation type="journal article" date="2023" name="G3 (Bethesda)">
        <title>A chromosome-length genome assembly and annotation of blackberry (Rubus argutus, cv. 'Hillquist').</title>
        <authorList>
            <person name="Bruna T."/>
            <person name="Aryal R."/>
            <person name="Dudchenko O."/>
            <person name="Sargent D.J."/>
            <person name="Mead D."/>
            <person name="Buti M."/>
            <person name="Cavallini A."/>
            <person name="Hytonen T."/>
            <person name="Andres J."/>
            <person name="Pham M."/>
            <person name="Weisz D."/>
            <person name="Mascagni F."/>
            <person name="Usai G."/>
            <person name="Natali L."/>
            <person name="Bassil N."/>
            <person name="Fernandez G.E."/>
            <person name="Lomsadze A."/>
            <person name="Armour M."/>
            <person name="Olukolu B."/>
            <person name="Poorten T."/>
            <person name="Britton C."/>
            <person name="Davik J."/>
            <person name="Ashrafi H."/>
            <person name="Aiden E.L."/>
            <person name="Borodovsky M."/>
            <person name="Worthington M."/>
        </authorList>
    </citation>
    <scope>NUCLEOTIDE SEQUENCE [LARGE SCALE GENOMIC DNA]</scope>
    <source>
        <strain evidence="5">PI 553951</strain>
    </source>
</reference>
<dbReference type="AlphaFoldDB" id="A0AAW1YFW4"/>
<evidence type="ECO:0000313" key="5">
    <source>
        <dbReference type="EMBL" id="KAK9948140.1"/>
    </source>
</evidence>
<evidence type="ECO:0000259" key="3">
    <source>
        <dbReference type="Pfam" id="PF08161"/>
    </source>
</evidence>
<feature type="region of interest" description="Disordered" evidence="2">
    <location>
        <begin position="1089"/>
        <end position="1176"/>
    </location>
</feature>
<feature type="compositionally biased region" description="Basic and acidic residues" evidence="2">
    <location>
        <begin position="1111"/>
        <end position="1139"/>
    </location>
</feature>
<dbReference type="PANTHER" id="PTHR48445">
    <property type="entry name" value="OS02G0782100 PROTEIN"/>
    <property type="match status" value="1"/>
</dbReference>